<dbReference type="EMBL" id="QJPH01000230">
    <property type="protein sequence ID" value="PZN82194.1"/>
    <property type="molecule type" value="Genomic_DNA"/>
</dbReference>
<accession>A0A2W4TC67</accession>
<evidence type="ECO:0000313" key="3">
    <source>
        <dbReference type="Proteomes" id="UP000249396"/>
    </source>
</evidence>
<organism evidence="2 3">
    <name type="scientific">Candidatus Methylumidiphilus alinenensis</name>
    <dbReference type="NCBI Taxonomy" id="2202197"/>
    <lineage>
        <taxon>Bacteria</taxon>
        <taxon>Pseudomonadati</taxon>
        <taxon>Pseudomonadota</taxon>
        <taxon>Gammaproteobacteria</taxon>
        <taxon>Methylococcales</taxon>
        <taxon>Candidatus Methylumidiphilus</taxon>
    </lineage>
</organism>
<evidence type="ECO:0000313" key="2">
    <source>
        <dbReference type="EMBL" id="PZN82194.1"/>
    </source>
</evidence>
<reference evidence="2 3" key="1">
    <citation type="journal article" date="2018" name="Aquat. Microb. Ecol.">
        <title>Gammaproteobacterial methanotrophs dominate.</title>
        <authorList>
            <person name="Rissanen A.J."/>
            <person name="Saarenheimo J."/>
            <person name="Tiirola M."/>
            <person name="Peura S."/>
            <person name="Aalto S.L."/>
            <person name="Karvinen A."/>
            <person name="Nykanen H."/>
        </authorList>
    </citation>
    <scope>NUCLEOTIDE SEQUENCE [LARGE SCALE GENOMIC DNA]</scope>
    <source>
        <strain evidence="2">AMbin10</strain>
    </source>
</reference>
<dbReference type="InterPro" id="IPR007555">
    <property type="entry name" value="DUF499"/>
</dbReference>
<sequence length="1015" mass="111065">MTASIFDLCTPRTDVLKGALTEADFAADLAQVLRGTGSEEYLRADLFFANTYPTRGLKNLLANVCARLSSTGSEVAAIFRLDTSYGGGKTHGLIALTHAAGGMQGLGNIEEFINPSLLPKSKVRIAAFDGENADPANGRAMGDGILAFSPWGEIAYALAGKAGYERVRSSDEQRIAPGAETLRELFGGEPTLILIDELSVYLRKVHNIPNSNTRATAHDQLAAFLTSLFKAVESTPNAALVYTLAIGKDGIAIDAYSQENQFVADRMVEIESVSARKATLLNPTEDDETIQVLRRRLFSRIDDAGIPQVMDAYRQLWHSHSTVLTVNAGRPETIEDFKASYPFHPEVLDTLTGKTATLGNFQRVRGMLRLLARTVASLWKTQPGDATAIHLHHIDPGFEPIRQEIVTRLGQSAYIPAIANDICASNASKKALAQEIDAAYYGGLPPYASYVARTIFMHSLAFNEPLKGLSPEHLRFSMLGPALDISFVDDARMRFRQDSAYLDDKPGAPMRFLAEANLTQIIRRQEQHIDPGEVRAQLNDRIRGIFSGSLFESFPFPGGPYDVPDEVGNGKPKLAIIAYDAESIGSVVESVPPLIRRIFNRKGSEGTGLRALRNHLVFAVADEARKDEMRRKTVRRLALRELLKEDRMGELAKHQQDKVREWEARSEQELAIAIQQCYRHIFYPSKNRVGTSPVDLAHSAIDIQSASEKPGSGQQQIVRGLRDLKKLRLSEDEPDSPAYIRDRTPLKQGQITTGALRGEFRRDPNLPMLVGDDIFVRAIRRGIDSGEYVYRRGDLLYGMGDPTALIEIDEQSVVFTMGYAKEQGIWPRPVPKPVDPPETKPGTGGPKPETGNGPETGGNKKQGVDETPPVGSFTAEGVLKEALTQLWEQARTRKVEKIAELSIRMFEAGDAFRLLGAIGAVSGAEKTVKFEGGYETQDGSSLEIDFHGSVAEAQPLKEFLDAQMRAASSKDLQSTFNLNFDGGMGMTGTAPETLTDKLARFASGAAYVSASAKIG</sequence>
<name>A0A2W4TC67_9GAMM</name>
<evidence type="ECO:0000256" key="1">
    <source>
        <dbReference type="SAM" id="MobiDB-lite"/>
    </source>
</evidence>
<gene>
    <name evidence="2" type="ORF">DM484_06870</name>
</gene>
<feature type="compositionally biased region" description="Low complexity" evidence="1">
    <location>
        <begin position="846"/>
        <end position="861"/>
    </location>
</feature>
<dbReference type="AlphaFoldDB" id="A0A2W4TC67"/>
<protein>
    <submittedName>
        <fullName evidence="2">Uncharacterized protein</fullName>
    </submittedName>
</protein>
<feature type="region of interest" description="Disordered" evidence="1">
    <location>
        <begin position="825"/>
        <end position="872"/>
    </location>
</feature>
<proteinExistence type="predicted"/>
<dbReference type="Pfam" id="PF04465">
    <property type="entry name" value="DUF499"/>
    <property type="match status" value="1"/>
</dbReference>
<comment type="caution">
    <text evidence="2">The sequence shown here is derived from an EMBL/GenBank/DDBJ whole genome shotgun (WGS) entry which is preliminary data.</text>
</comment>
<dbReference type="Proteomes" id="UP000249396">
    <property type="component" value="Unassembled WGS sequence"/>
</dbReference>